<dbReference type="EMBL" id="LGTE01000004">
    <property type="protein sequence ID" value="KNZ70402.1"/>
    <property type="molecule type" value="Genomic_DNA"/>
</dbReference>
<feature type="modified residue" description="N6-(pyridoxal phosphate)lysine" evidence="5">
    <location>
        <position position="113"/>
    </location>
</feature>
<evidence type="ECO:0000259" key="7">
    <source>
        <dbReference type="Pfam" id="PF14821"/>
    </source>
</evidence>
<dbReference type="InterPro" id="IPR036052">
    <property type="entry name" value="TrpB-like_PALP_sf"/>
</dbReference>
<dbReference type="InterPro" id="IPR004450">
    <property type="entry name" value="Thr_synthase-like"/>
</dbReference>
<evidence type="ECO:0000313" key="9">
    <source>
        <dbReference type="Proteomes" id="UP000037175"/>
    </source>
</evidence>
<dbReference type="GO" id="GO:0005737">
    <property type="term" value="C:cytoplasm"/>
    <property type="evidence" value="ECO:0007669"/>
    <property type="project" value="TreeGrafter"/>
</dbReference>
<dbReference type="Pfam" id="PF14821">
    <property type="entry name" value="Thr_synth_N"/>
    <property type="match status" value="1"/>
</dbReference>
<keyword evidence="3 5" id="KW-0663">Pyridoxal phosphate</keyword>
<sequence length="499" mass="55762">MNYISTRGNFEAVSSARAIKLGMVPTGGLFVPEFLPVLSMNDLANMVNCSYQEVAEKVLGLYLTDYSAEEIRECIDRAYNGQNFDTPEIAPLFQLNNHTYFLELWHGPTAAFKDMALQIMPPLLSKAVKKVQSDKGIVILVATSGDTGKAALEGYKNVPGIRIIVFYPYGGVSKVQELQMTTTDGNNTYVVAVKGNFDDCQNAVKEIFGDPDYNRFLNEHGIELSSANSINWGRLVPQIIYYIWSYLSLVRQGQINMGDKINIVVPTGNFGNILAGYYAYRMGLPVNKFICASNENKVLTDFFRTGAYDRNREFIKTNSPSMDILISSNLERFLFEVNGHNSELINKWFRELNATGVFNIDAETRARIDAILAAGFATEEETLATIREVFEKKHYTVDTHTAVALKVYWDYVKSTKDHTPTVIASTANPFKFNAAVLEAIKGPEAIAGKDEMAILQELREVSGMEIHPGLRDLDKKPVRHNRVAAKEELVQEINNILGV</sequence>
<dbReference type="Gene3D" id="3.40.50.1100">
    <property type="match status" value="2"/>
</dbReference>
<comment type="caution">
    <text evidence="8">The sequence shown here is derived from an EMBL/GenBank/DDBJ whole genome shotgun (WGS) entry which is preliminary data.</text>
</comment>
<evidence type="ECO:0000259" key="6">
    <source>
        <dbReference type="Pfam" id="PF00291"/>
    </source>
</evidence>
<evidence type="ECO:0000256" key="2">
    <source>
        <dbReference type="ARBA" id="ARBA00005517"/>
    </source>
</evidence>
<dbReference type="GO" id="GO:0009088">
    <property type="term" value="P:threonine biosynthetic process"/>
    <property type="evidence" value="ECO:0007669"/>
    <property type="project" value="UniProtKB-UniRule"/>
</dbReference>
<dbReference type="PANTHER" id="PTHR43515">
    <property type="entry name" value="THREONINE SYNTHASE-LIKE 1"/>
    <property type="match status" value="1"/>
</dbReference>
<name>A0A0L6W499_9FIRM</name>
<dbReference type="InterPro" id="IPR029144">
    <property type="entry name" value="Thr_synth_N"/>
</dbReference>
<keyword evidence="9" id="KW-1185">Reference proteome</keyword>
<dbReference type="InterPro" id="IPR001926">
    <property type="entry name" value="TrpB-like_PALP"/>
</dbReference>
<accession>A0A0L6W499</accession>
<reference evidence="9" key="1">
    <citation type="submission" date="2015-07" db="EMBL/GenBank/DDBJ databases">
        <title>Complete Genome of Thermincola ferriacetica strain Z-0001T.</title>
        <authorList>
            <person name="Lusk B."/>
            <person name="Badalamenti J.P."/>
            <person name="Parameswaran P."/>
            <person name="Bond D.R."/>
            <person name="Torres C.I."/>
        </authorList>
    </citation>
    <scope>NUCLEOTIDE SEQUENCE [LARGE SCALE GENOMIC DNA]</scope>
    <source>
        <strain evidence="9">Z-0001</strain>
    </source>
</reference>
<dbReference type="GO" id="GO:0004795">
    <property type="term" value="F:threonine synthase activity"/>
    <property type="evidence" value="ECO:0007669"/>
    <property type="project" value="UniProtKB-UniRule"/>
</dbReference>
<dbReference type="Proteomes" id="UP000037175">
    <property type="component" value="Unassembled WGS sequence"/>
</dbReference>
<evidence type="ECO:0000256" key="5">
    <source>
        <dbReference type="PIRSR" id="PIRSR604450-51"/>
    </source>
</evidence>
<dbReference type="Gene3D" id="3.90.1380.10">
    <property type="entry name" value="Threonine synthase, N-terminal domain"/>
    <property type="match status" value="1"/>
</dbReference>
<dbReference type="Pfam" id="PF00291">
    <property type="entry name" value="PALP"/>
    <property type="match status" value="1"/>
</dbReference>
<dbReference type="InterPro" id="IPR037158">
    <property type="entry name" value="Thr_synth_N_sf"/>
</dbReference>
<comment type="similarity">
    <text evidence="2">Belongs to the threonine synthase family.</text>
</comment>
<dbReference type="EC" id="4.2.3.1" evidence="4"/>
<organism evidence="8 9">
    <name type="scientific">Thermincola ferriacetica</name>
    <dbReference type="NCBI Taxonomy" id="281456"/>
    <lineage>
        <taxon>Bacteria</taxon>
        <taxon>Bacillati</taxon>
        <taxon>Bacillota</taxon>
        <taxon>Clostridia</taxon>
        <taxon>Eubacteriales</taxon>
        <taxon>Thermincolaceae</taxon>
        <taxon>Thermincola</taxon>
    </lineage>
</organism>
<evidence type="ECO:0000256" key="3">
    <source>
        <dbReference type="ARBA" id="ARBA00022898"/>
    </source>
</evidence>
<comment type="cofactor">
    <cofactor evidence="1 5">
        <name>pyridoxal 5'-phosphate</name>
        <dbReference type="ChEBI" id="CHEBI:597326"/>
    </cofactor>
</comment>
<evidence type="ECO:0000256" key="1">
    <source>
        <dbReference type="ARBA" id="ARBA00001933"/>
    </source>
</evidence>
<dbReference type="RefSeq" id="WP_052217103.1">
    <property type="nucleotide sequence ID" value="NZ_LGTE01000004.1"/>
</dbReference>
<dbReference type="PATRIC" id="fig|281456.6.peg.1027"/>
<evidence type="ECO:0000313" key="8">
    <source>
        <dbReference type="EMBL" id="KNZ70402.1"/>
    </source>
</evidence>
<dbReference type="AlphaFoldDB" id="A0A0L6W499"/>
<evidence type="ECO:0000256" key="4">
    <source>
        <dbReference type="NCBIfam" id="TIGR00260"/>
    </source>
</evidence>
<proteinExistence type="inferred from homology"/>
<dbReference type="SUPFAM" id="SSF53686">
    <property type="entry name" value="Tryptophan synthase beta subunit-like PLP-dependent enzymes"/>
    <property type="match status" value="1"/>
</dbReference>
<dbReference type="PANTHER" id="PTHR43515:SF1">
    <property type="entry name" value="THREONINE SYNTHASE-LIKE 1"/>
    <property type="match status" value="1"/>
</dbReference>
<feature type="domain" description="Tryptophan synthase beta chain-like PALP" evidence="6">
    <location>
        <begin position="98"/>
        <end position="414"/>
    </location>
</feature>
<feature type="domain" description="Threonine synthase N-terminal" evidence="7">
    <location>
        <begin position="2"/>
        <end position="79"/>
    </location>
</feature>
<dbReference type="NCBIfam" id="TIGR00260">
    <property type="entry name" value="thrC"/>
    <property type="match status" value="1"/>
</dbReference>
<dbReference type="CDD" id="cd01560">
    <property type="entry name" value="Thr-synth_2"/>
    <property type="match status" value="1"/>
</dbReference>
<gene>
    <name evidence="8" type="ORF">Tfer_0968</name>
</gene>
<protein>
    <recommendedName>
        <fullName evidence="4">Threonine synthase</fullName>
        <ecNumber evidence="4">4.2.3.1</ecNumber>
    </recommendedName>
</protein>